<dbReference type="Proteomes" id="UP000094256">
    <property type="component" value="Chromosome"/>
</dbReference>
<dbReference type="GO" id="GO:0005506">
    <property type="term" value="F:iron ion binding"/>
    <property type="evidence" value="ECO:0007669"/>
    <property type="project" value="InterPro"/>
</dbReference>
<reference evidence="9 10" key="1">
    <citation type="submission" date="2016-01" db="EMBL/GenBank/DDBJ databases">
        <title>Complete genome and mega plasmid sequence of Sphingomonas panacis DCY99 elicits systemic resistance in rice to Xanthomonas oryzae.</title>
        <authorList>
            <person name="Kim Y.J."/>
            <person name="Yang D.C."/>
            <person name="Sing P."/>
        </authorList>
    </citation>
    <scope>NUCLEOTIDE SEQUENCE [LARGE SCALE GENOMIC DNA]</scope>
    <source>
        <strain evidence="9 10">DCY99</strain>
    </source>
</reference>
<evidence type="ECO:0000256" key="8">
    <source>
        <dbReference type="RuleBase" id="RU000461"/>
    </source>
</evidence>
<keyword evidence="4 8" id="KW-0560">Oxidoreductase</keyword>
<dbReference type="PANTHER" id="PTHR46696:SF1">
    <property type="entry name" value="CYTOCHROME P450 YJIB-RELATED"/>
    <property type="match status" value="1"/>
</dbReference>
<keyword evidence="10" id="KW-1185">Reference proteome</keyword>
<proteinExistence type="inferred from homology"/>
<evidence type="ECO:0000313" key="9">
    <source>
        <dbReference type="EMBL" id="AOH86513.1"/>
    </source>
</evidence>
<dbReference type="AlphaFoldDB" id="A0A1B3ZGF6"/>
<organism evidence="9 10">
    <name type="scientific">Sphingomonas panacis</name>
    <dbReference type="NCBI Taxonomy" id="1560345"/>
    <lineage>
        <taxon>Bacteria</taxon>
        <taxon>Pseudomonadati</taxon>
        <taxon>Pseudomonadota</taxon>
        <taxon>Alphaproteobacteria</taxon>
        <taxon>Sphingomonadales</taxon>
        <taxon>Sphingomonadaceae</taxon>
        <taxon>Sphingomonas</taxon>
    </lineage>
</organism>
<dbReference type="GO" id="GO:0004497">
    <property type="term" value="F:monooxygenase activity"/>
    <property type="evidence" value="ECO:0007669"/>
    <property type="project" value="UniProtKB-KW"/>
</dbReference>
<dbReference type="PRINTS" id="PR00359">
    <property type="entry name" value="BP450"/>
</dbReference>
<dbReference type="KEGG" id="span:AWL63_04360"/>
<evidence type="ECO:0000256" key="3">
    <source>
        <dbReference type="ARBA" id="ARBA00022723"/>
    </source>
</evidence>
<dbReference type="STRING" id="1560345.AWL63_04360"/>
<evidence type="ECO:0000256" key="2">
    <source>
        <dbReference type="ARBA" id="ARBA00022617"/>
    </source>
</evidence>
<evidence type="ECO:0000256" key="1">
    <source>
        <dbReference type="ARBA" id="ARBA00010617"/>
    </source>
</evidence>
<dbReference type="GO" id="GO:0016705">
    <property type="term" value="F:oxidoreductase activity, acting on paired donors, with incorporation or reduction of molecular oxygen"/>
    <property type="evidence" value="ECO:0007669"/>
    <property type="project" value="InterPro"/>
</dbReference>
<evidence type="ECO:0000256" key="6">
    <source>
        <dbReference type="ARBA" id="ARBA00023033"/>
    </source>
</evidence>
<dbReference type="OrthoDB" id="5522954at2"/>
<evidence type="ECO:0000256" key="4">
    <source>
        <dbReference type="ARBA" id="ARBA00023002"/>
    </source>
</evidence>
<sequence length="423" mass="47420">MAVSQNVANALVDPGAYGDLEQVDTALAWLRREAPFTKVQPQGYDEFWAVTRHSDILAVERAPDLFHNEDRSVTVISQEAERSIKAITGGSPNLSRNLTRMDNPDHAKYRAIAQLAMTPAKITERSGRIREIAREFVGRLAERDGECDFARDIAFLYPLRVVMEILGVPEEDEPLMLRLTQEAFGTTDPDVNRAGAQVSEAQRIKDLTETLAELRAYFADMTIDRRRNPRDDFASVLANARIDGELLPDYELFSYFGLVAAAGHDTTANVTAGGVWALAERPDQVAKLKQDPKLVASYVEEAIRWVTPVKHFMRTAMADTEVAGQKVSEGDWLMLCYHSGNRDEGVFTAPYEFDVTRRPNKQIAFGYGPHMCLGQHLGRLEIKIFMEELLPRLESMELSGVPTRTKSNFVSGPKSIPIRYKLT</sequence>
<protein>
    <submittedName>
        <fullName evidence="9">Cytochrome</fullName>
    </submittedName>
</protein>
<dbReference type="PRINTS" id="PR00385">
    <property type="entry name" value="P450"/>
</dbReference>
<dbReference type="PROSITE" id="PS00086">
    <property type="entry name" value="CYTOCHROME_P450"/>
    <property type="match status" value="1"/>
</dbReference>
<evidence type="ECO:0000256" key="5">
    <source>
        <dbReference type="ARBA" id="ARBA00023004"/>
    </source>
</evidence>
<dbReference type="CDD" id="cd11033">
    <property type="entry name" value="CYP142-like"/>
    <property type="match status" value="1"/>
</dbReference>
<comment type="similarity">
    <text evidence="1 8">Belongs to the cytochrome P450 family.</text>
</comment>
<dbReference type="GO" id="GO:0020037">
    <property type="term" value="F:heme binding"/>
    <property type="evidence" value="ECO:0007669"/>
    <property type="project" value="InterPro"/>
</dbReference>
<evidence type="ECO:0000313" key="10">
    <source>
        <dbReference type="Proteomes" id="UP000094256"/>
    </source>
</evidence>
<dbReference type="Gene3D" id="1.10.630.10">
    <property type="entry name" value="Cytochrome P450"/>
    <property type="match status" value="1"/>
</dbReference>
<dbReference type="InterPro" id="IPR002397">
    <property type="entry name" value="Cyt_P450_B"/>
</dbReference>
<dbReference type="PANTHER" id="PTHR46696">
    <property type="entry name" value="P450, PUTATIVE (EUROFUNG)-RELATED"/>
    <property type="match status" value="1"/>
</dbReference>
<keyword evidence="2 8" id="KW-0349">Heme</keyword>
<accession>A0A1B3ZGF6</accession>
<dbReference type="InterPro" id="IPR001128">
    <property type="entry name" value="Cyt_P450"/>
</dbReference>
<keyword evidence="6 8" id="KW-0503">Monooxygenase</keyword>
<dbReference type="Pfam" id="PF00067">
    <property type="entry name" value="p450"/>
    <property type="match status" value="1"/>
</dbReference>
<gene>
    <name evidence="9" type="ORF">AWL63_04360</name>
</gene>
<evidence type="ECO:0000256" key="7">
    <source>
        <dbReference type="ARBA" id="ARBA00043906"/>
    </source>
</evidence>
<dbReference type="InterPro" id="IPR036396">
    <property type="entry name" value="Cyt_P450_sf"/>
</dbReference>
<dbReference type="InterPro" id="IPR017972">
    <property type="entry name" value="Cyt_P450_CS"/>
</dbReference>
<comment type="function">
    <text evidence="7">Cytochromes P450 are a group of heme-thiolate monooxygenases. They oxidize a variety of structurally unrelated compounds, including steroids, fatty acids, and xenobiotics.</text>
</comment>
<dbReference type="SUPFAM" id="SSF48264">
    <property type="entry name" value="Cytochrome P450"/>
    <property type="match status" value="1"/>
</dbReference>
<keyword evidence="5 8" id="KW-0408">Iron</keyword>
<keyword evidence="3 8" id="KW-0479">Metal-binding</keyword>
<dbReference type="FunFam" id="1.10.630.10:FF:000018">
    <property type="entry name" value="Cytochrome P450 monooxygenase"/>
    <property type="match status" value="1"/>
</dbReference>
<dbReference type="EMBL" id="CP014168">
    <property type="protein sequence ID" value="AOH86513.1"/>
    <property type="molecule type" value="Genomic_DNA"/>
</dbReference>
<name>A0A1B3ZGF6_9SPHN</name>